<dbReference type="InterPro" id="IPR027859">
    <property type="entry name" value="KATNIP_dom"/>
</dbReference>
<name>A0A3F2RN37_9STRA</name>
<protein>
    <recommendedName>
        <fullName evidence="1">KATNIP domain-containing protein</fullName>
    </recommendedName>
</protein>
<comment type="caution">
    <text evidence="3">The sequence shown here is derived from an EMBL/GenBank/DDBJ whole genome shotgun (WGS) entry which is preliminary data.</text>
</comment>
<dbReference type="Pfam" id="PF14652">
    <property type="entry name" value="DUF4457"/>
    <property type="match status" value="1"/>
</dbReference>
<organism evidence="3 4">
    <name type="scientific">Phytophthora kernoviae</name>
    <dbReference type="NCBI Taxonomy" id="325452"/>
    <lineage>
        <taxon>Eukaryota</taxon>
        <taxon>Sar</taxon>
        <taxon>Stramenopiles</taxon>
        <taxon>Oomycota</taxon>
        <taxon>Peronosporomycetes</taxon>
        <taxon>Peronosporales</taxon>
        <taxon>Peronosporaceae</taxon>
        <taxon>Phytophthora</taxon>
    </lineage>
</organism>
<reference evidence="4 5" key="1">
    <citation type="submission" date="2018-07" db="EMBL/GenBank/DDBJ databases">
        <title>Genome sequencing of oomycete isolates from Chile give support for New Zealand origin for Phytophthora kernoviae and make available the first Nothophytophthora sp. genome.</title>
        <authorList>
            <person name="Studholme D.J."/>
            <person name="Sanfuentes E."/>
            <person name="Panda P."/>
            <person name="Hill R."/>
            <person name="Sambles C."/>
            <person name="Grant M."/>
            <person name="Williams N.M."/>
            <person name="Mcdougal R.L."/>
        </authorList>
    </citation>
    <scope>NUCLEOTIDE SEQUENCE [LARGE SCALE GENOMIC DNA]</scope>
    <source>
        <strain evidence="3">Chile6</strain>
        <strain evidence="2">Chile7</strain>
    </source>
</reference>
<feature type="domain" description="KATNIP" evidence="1">
    <location>
        <begin position="30"/>
        <end position="370"/>
    </location>
</feature>
<dbReference type="EMBL" id="MBAD02001978">
    <property type="protein sequence ID" value="RLN50750.1"/>
    <property type="molecule type" value="Genomic_DNA"/>
</dbReference>
<dbReference type="PANTHER" id="PTHR21534">
    <property type="entry name" value="KATANIN-INTERACTING PROTEIN"/>
    <property type="match status" value="1"/>
</dbReference>
<evidence type="ECO:0000313" key="4">
    <source>
        <dbReference type="Proteomes" id="UP000277300"/>
    </source>
</evidence>
<evidence type="ECO:0000313" key="2">
    <source>
        <dbReference type="EMBL" id="RLN50750.1"/>
    </source>
</evidence>
<evidence type="ECO:0000313" key="5">
    <source>
        <dbReference type="Proteomes" id="UP000284657"/>
    </source>
</evidence>
<proteinExistence type="predicted"/>
<dbReference type="EMBL" id="MBDO02000174">
    <property type="protein sequence ID" value="RLN60903.1"/>
    <property type="molecule type" value="Genomic_DNA"/>
</dbReference>
<dbReference type="OrthoDB" id="304622at2759"/>
<evidence type="ECO:0000259" key="1">
    <source>
        <dbReference type="Pfam" id="PF14652"/>
    </source>
</evidence>
<dbReference type="Proteomes" id="UP000277300">
    <property type="component" value="Unassembled WGS sequence"/>
</dbReference>
<gene>
    <name evidence="2" type="ORF">BBJ29_007003</name>
    <name evidence="3" type="ORF">BBP00_00005694</name>
</gene>
<dbReference type="Proteomes" id="UP000284657">
    <property type="component" value="Unassembled WGS sequence"/>
</dbReference>
<sequence length="463" mass="51423">MNLGTSDNKPLGDDDFNTEDKLLHGRRLTLQLHSTWGDRNYIGLTQIEVLVGSRGTSIPLDISNLDAKPRDLASLGYVGDPRTLDKLIDGEGTTCDDTHMWLVPLEAGAVPEVCIEFKKAQNLYGLRVWNYNKSPEDTYRGAKQIVVVLDGTVISPKKTGFLLRKAPGVAEFDFGQLLRFPYAIERPGISCNFSASSYSERVHYPFSVHAYKTPVVRQDYEAPLYPQGFMLKIICWTAWGDPYYLGLNGLELYDFSGVRIMEKPEIITAVPFSVSELDNGGGGQQDTRTPDNLLSGLDKNTWEAHDAWLAPLASSLGNQQGNIICIGFDTPVVLSMIKFWNYAKSPERGVKDMDIYLDDLHLFSGTLQKAPMADIHGGASRFSKTHKVVEQFGQPVLFSTSQAQVATEKRYVSYCGAEEQDVLGINEGQVMQESRAMYRKPDPGAEGVVVDLECRPMTAVCRQ</sequence>
<dbReference type="PANTHER" id="PTHR21534:SF0">
    <property type="entry name" value="KATANIN-INTERACTING PROTEIN"/>
    <property type="match status" value="1"/>
</dbReference>
<accession>A0A3F2RN37</accession>
<evidence type="ECO:0000313" key="3">
    <source>
        <dbReference type="EMBL" id="RLN60903.1"/>
    </source>
</evidence>
<dbReference type="AlphaFoldDB" id="A0A3F2RN37"/>
<dbReference type="InterPro" id="IPR026704">
    <property type="entry name" value="KATNIP"/>
</dbReference>